<evidence type="ECO:0000313" key="11">
    <source>
        <dbReference type="EMBL" id="PTQ87939.1"/>
    </source>
</evidence>
<evidence type="ECO:0000256" key="5">
    <source>
        <dbReference type="SAM" id="MobiDB-lite"/>
    </source>
</evidence>
<comment type="catalytic activity">
    <reaction evidence="4">
        <text>a 2'-deoxyadenosine in DNA + S-adenosyl-L-methionine = an N(6)-methyl-2'-deoxyadenosine in DNA + S-adenosyl-L-homocysteine + H(+)</text>
        <dbReference type="Rhea" id="RHEA:15197"/>
        <dbReference type="Rhea" id="RHEA-COMP:12418"/>
        <dbReference type="Rhea" id="RHEA-COMP:12419"/>
        <dbReference type="ChEBI" id="CHEBI:15378"/>
        <dbReference type="ChEBI" id="CHEBI:57856"/>
        <dbReference type="ChEBI" id="CHEBI:59789"/>
        <dbReference type="ChEBI" id="CHEBI:90615"/>
        <dbReference type="ChEBI" id="CHEBI:90616"/>
        <dbReference type="EC" id="2.1.1.72"/>
    </reaction>
</comment>
<dbReference type="InterPro" id="IPR046819">
    <property type="entry name" value="MmeI_hel"/>
</dbReference>
<feature type="domain" description="MmeI-like C-terminal" evidence="9">
    <location>
        <begin position="731"/>
        <end position="811"/>
    </location>
</feature>
<keyword evidence="2 11" id="KW-0489">Methyltransferase</keyword>
<dbReference type="EMBL" id="QAON01000015">
    <property type="protein sequence ID" value="PTQ87939.1"/>
    <property type="molecule type" value="Genomic_DNA"/>
</dbReference>
<dbReference type="InterPro" id="IPR050953">
    <property type="entry name" value="N4_N6_ade-DNA_methylase"/>
</dbReference>
<comment type="caution">
    <text evidence="11">The sequence shown here is derived from an EMBL/GenBank/DDBJ whole genome shotgun (WGS) entry which is preliminary data.</text>
</comment>
<dbReference type="AlphaFoldDB" id="A0A2T5IVS2"/>
<dbReference type="Gene3D" id="3.40.50.150">
    <property type="entry name" value="Vaccinia Virus protein VP39"/>
    <property type="match status" value="1"/>
</dbReference>
<reference evidence="11 12" key="1">
    <citation type="submission" date="2018-04" db="EMBL/GenBank/DDBJ databases">
        <title>Genomic Encyclopedia of Archaeal and Bacterial Type Strains, Phase II (KMG-II): from individual species to whole genera.</title>
        <authorList>
            <person name="Goeker M."/>
        </authorList>
    </citation>
    <scope>NUCLEOTIDE SEQUENCE [LARGE SCALE GENOMIC DNA]</scope>
    <source>
        <strain evidence="11 12">DSM 5822</strain>
    </source>
</reference>
<evidence type="ECO:0000259" key="7">
    <source>
        <dbReference type="Pfam" id="PF20465"/>
    </source>
</evidence>
<dbReference type="PANTHER" id="PTHR33841">
    <property type="entry name" value="DNA METHYLTRANSFERASE YEEA-RELATED"/>
    <property type="match status" value="1"/>
</dbReference>
<dbReference type="InterPro" id="IPR029063">
    <property type="entry name" value="SAM-dependent_MTases_sf"/>
</dbReference>
<evidence type="ECO:0000256" key="1">
    <source>
        <dbReference type="ARBA" id="ARBA00011900"/>
    </source>
</evidence>
<accession>A0A2T5IVS2</accession>
<dbReference type="Pfam" id="PF20473">
    <property type="entry name" value="MmeI_Mtase"/>
    <property type="match status" value="1"/>
</dbReference>
<feature type="domain" description="MmeI-like helicase spacer" evidence="7">
    <location>
        <begin position="89"/>
        <end position="165"/>
    </location>
</feature>
<dbReference type="InterPro" id="IPR046820">
    <property type="entry name" value="MmeI_TRD"/>
</dbReference>
<feature type="region of interest" description="Disordered" evidence="5">
    <location>
        <begin position="819"/>
        <end position="841"/>
    </location>
</feature>
<dbReference type="InterPro" id="IPR046818">
    <property type="entry name" value="MmeI_C"/>
</dbReference>
<evidence type="ECO:0000259" key="6">
    <source>
        <dbReference type="Pfam" id="PF20464"/>
    </source>
</evidence>
<protein>
    <recommendedName>
        <fullName evidence="1">site-specific DNA-methyltransferase (adenine-specific)</fullName>
        <ecNumber evidence="1">2.1.1.72</ecNumber>
    </recommendedName>
</protein>
<evidence type="ECO:0000256" key="4">
    <source>
        <dbReference type="ARBA" id="ARBA00047942"/>
    </source>
</evidence>
<name>A0A2T5IVS2_9GAMM</name>
<dbReference type="EC" id="2.1.1.72" evidence="1"/>
<evidence type="ECO:0000259" key="10">
    <source>
        <dbReference type="Pfam" id="PF20473"/>
    </source>
</evidence>
<dbReference type="Pfam" id="PF20466">
    <property type="entry name" value="MmeI_TRD"/>
    <property type="match status" value="1"/>
</dbReference>
<feature type="domain" description="MmeI-like N-terminal" evidence="6">
    <location>
        <begin position="9"/>
        <end position="83"/>
    </location>
</feature>
<feature type="domain" description="MmeI-like DNA-methyltransferase" evidence="10">
    <location>
        <begin position="252"/>
        <end position="502"/>
    </location>
</feature>
<dbReference type="Pfam" id="PF20465">
    <property type="entry name" value="MmeI_hel"/>
    <property type="match status" value="1"/>
</dbReference>
<dbReference type="GO" id="GO:0032259">
    <property type="term" value="P:methylation"/>
    <property type="evidence" value="ECO:0007669"/>
    <property type="project" value="UniProtKB-KW"/>
</dbReference>
<dbReference type="Proteomes" id="UP000244223">
    <property type="component" value="Unassembled WGS sequence"/>
</dbReference>
<evidence type="ECO:0000256" key="2">
    <source>
        <dbReference type="ARBA" id="ARBA00022603"/>
    </source>
</evidence>
<proteinExistence type="predicted"/>
<dbReference type="Pfam" id="PF20464">
    <property type="entry name" value="MmeI_N"/>
    <property type="match status" value="1"/>
</dbReference>
<dbReference type="InterPro" id="IPR046816">
    <property type="entry name" value="MmeI_Mtase"/>
</dbReference>
<dbReference type="PANTHER" id="PTHR33841:SF1">
    <property type="entry name" value="DNA METHYLTRANSFERASE A"/>
    <property type="match status" value="1"/>
</dbReference>
<keyword evidence="12" id="KW-1185">Reference proteome</keyword>
<sequence length="841" mass="95811">MQSIAKVAQDDLPRYVIVCDFEHLHLLDIETQQQQKILVANLADNIELFGFISGYETEFRQQQEAVNIAAAERMGRLHDQLKENGYDGHELRVMLIRLLFCLFAEDTQIFNKNQFYNFLVQRTQQDGSDLAAWISQLFDTLNREKRLKNLDEQLNAFAYINGELFKEVIPPAAFDAKMRQELIDACATDWQAISPEIFGALFQSVMNKEERRNLGAHYTSEQNILKMINSLFLQELRDELATIKTHKQVSVRAAKLDVFHDKIAQLTFLDPACGCGNFLVVAYRELRLLELEVIEQIQKDSTQLIMDVSALIRCNVNQFYGIEIEEFPSQIARVAMWLIDHQMNLLVSDRFGMHYARIPLKQSATILNANALQTDWPVTDYILGNPPFIGHQWRSAEQQNDVDLVFPKDKKFGKVDFVGAWFVKAACIMKDAPKTRTAFVSTNSITQGEQVGILWGWIFEQNLCIQFAHRTFQWQSAATGKAAVHCVIIGFGQDNTLKKTIFDYEDGKGLPLPISANNINAYLVDAKNQFLESRRQPICSVPEMVSGNKPIDGGYYFFTENEKSDFIKKEPIAEPYFKRWLGGEEFINNTVCYFLHLADVSPKDLAKMPESKKLIQKVKEYRAASPSLPTQKIADFPTKFHTSFTSTENYLAMPEISSERRVFMPIAFLGKSVLCSNKLRLVADATVFHFGVLNSTMHMAWMRTITGRLKSDYQYSVAIVYNNFPWPLNPSDKQKQTIEAAAQTVLDARAAHPECSLADLYDPLTMPANLLKAHQQLDKAVDAAYGKSKFANEAERVAFLFELYQQYTAPLQPFDKLRASQKSGDDSVASVEPVKPKKIKK</sequence>
<evidence type="ECO:0000259" key="8">
    <source>
        <dbReference type="Pfam" id="PF20466"/>
    </source>
</evidence>
<dbReference type="SUPFAM" id="SSF53335">
    <property type="entry name" value="S-adenosyl-L-methionine-dependent methyltransferases"/>
    <property type="match status" value="1"/>
</dbReference>
<dbReference type="InterPro" id="IPR046817">
    <property type="entry name" value="MmeI_N"/>
</dbReference>
<evidence type="ECO:0000313" key="12">
    <source>
        <dbReference type="Proteomes" id="UP000244223"/>
    </source>
</evidence>
<evidence type="ECO:0000256" key="3">
    <source>
        <dbReference type="ARBA" id="ARBA00022679"/>
    </source>
</evidence>
<dbReference type="Pfam" id="PF20467">
    <property type="entry name" value="MmeI_C"/>
    <property type="match status" value="1"/>
</dbReference>
<keyword evidence="3" id="KW-0808">Transferase</keyword>
<gene>
    <name evidence="11" type="ORF">C8N29_11524</name>
</gene>
<dbReference type="PRINTS" id="PR00507">
    <property type="entry name" value="N12N6MTFRASE"/>
</dbReference>
<organism evidence="11 12">
    <name type="scientific">Agitococcus lubricus</name>
    <dbReference type="NCBI Taxonomy" id="1077255"/>
    <lineage>
        <taxon>Bacteria</taxon>
        <taxon>Pseudomonadati</taxon>
        <taxon>Pseudomonadota</taxon>
        <taxon>Gammaproteobacteria</taxon>
        <taxon>Moraxellales</taxon>
        <taxon>Moraxellaceae</taxon>
        <taxon>Agitococcus</taxon>
    </lineage>
</organism>
<evidence type="ECO:0000259" key="9">
    <source>
        <dbReference type="Pfam" id="PF20467"/>
    </source>
</evidence>
<dbReference type="GO" id="GO:0009007">
    <property type="term" value="F:site-specific DNA-methyltransferase (adenine-specific) activity"/>
    <property type="evidence" value="ECO:0007669"/>
    <property type="project" value="UniProtKB-EC"/>
</dbReference>
<feature type="domain" description="MmeI-like target recognition" evidence="8">
    <location>
        <begin position="526"/>
        <end position="727"/>
    </location>
</feature>